<evidence type="ECO:0000256" key="1">
    <source>
        <dbReference type="SAM" id="SignalP"/>
    </source>
</evidence>
<comment type="caution">
    <text evidence="3">The sequence shown here is derived from an EMBL/GenBank/DDBJ whole genome shotgun (WGS) entry which is preliminary data.</text>
</comment>
<evidence type="ECO:0000259" key="2">
    <source>
        <dbReference type="Pfam" id="PF05305"/>
    </source>
</evidence>
<feature type="chain" id="PRO_5045491124" description="DUF732 domain-containing protein" evidence="1">
    <location>
        <begin position="38"/>
        <end position="152"/>
    </location>
</feature>
<gene>
    <name evidence="3" type="ORF">Q8814_22725</name>
</gene>
<keyword evidence="4" id="KW-1185">Reference proteome</keyword>
<keyword evidence="1" id="KW-0732">Signal</keyword>
<sequence length="152" mass="15670">MLVKVTMRLRDLPRARLRVLVSVAAVTAAAACSSATASEEPLSDADLGVSTAPVAHVSAPATTEVGPPLLDARATRFKETLAAEGLVAEIPDETLLAVARGLCDQISGGVPEDRILETVRPIAAYAASVSASATPGDDAARRYVAVARETFC</sequence>
<evidence type="ECO:0000313" key="4">
    <source>
        <dbReference type="Proteomes" id="UP001331936"/>
    </source>
</evidence>
<name>A0ABU7JZ89_9NOCA</name>
<reference evidence="3 4" key="1">
    <citation type="submission" date="2023-08" db="EMBL/GenBank/DDBJ databases">
        <authorList>
            <person name="Girao M."/>
            <person name="Carvalho M.F."/>
        </authorList>
    </citation>
    <scope>NUCLEOTIDE SEQUENCE [LARGE SCALE GENOMIC DNA]</scope>
    <source>
        <strain evidence="3 4">CC-R104</strain>
    </source>
</reference>
<feature type="domain" description="DUF732" evidence="2">
    <location>
        <begin position="75"/>
        <end position="152"/>
    </location>
</feature>
<dbReference type="Proteomes" id="UP001331936">
    <property type="component" value="Unassembled WGS sequence"/>
</dbReference>
<dbReference type="PROSITE" id="PS51257">
    <property type="entry name" value="PROKAR_LIPOPROTEIN"/>
    <property type="match status" value="1"/>
</dbReference>
<dbReference type="RefSeq" id="WP_330154241.1">
    <property type="nucleotide sequence ID" value="NZ_JAUZMZ010000199.1"/>
</dbReference>
<feature type="signal peptide" evidence="1">
    <location>
        <begin position="1"/>
        <end position="37"/>
    </location>
</feature>
<proteinExistence type="predicted"/>
<accession>A0ABU7JZ89</accession>
<evidence type="ECO:0000313" key="3">
    <source>
        <dbReference type="EMBL" id="MEE2034889.1"/>
    </source>
</evidence>
<dbReference type="Pfam" id="PF05305">
    <property type="entry name" value="DUF732"/>
    <property type="match status" value="1"/>
</dbReference>
<dbReference type="InterPro" id="IPR007969">
    <property type="entry name" value="DUF732"/>
</dbReference>
<dbReference type="EMBL" id="JAUZMZ010000199">
    <property type="protein sequence ID" value="MEE2034889.1"/>
    <property type="molecule type" value="Genomic_DNA"/>
</dbReference>
<protein>
    <recommendedName>
        <fullName evidence="2">DUF732 domain-containing protein</fullName>
    </recommendedName>
</protein>
<organism evidence="3 4">
    <name type="scientific">Rhodococcus chondri</name>
    <dbReference type="NCBI Taxonomy" id="3065941"/>
    <lineage>
        <taxon>Bacteria</taxon>
        <taxon>Bacillati</taxon>
        <taxon>Actinomycetota</taxon>
        <taxon>Actinomycetes</taxon>
        <taxon>Mycobacteriales</taxon>
        <taxon>Nocardiaceae</taxon>
        <taxon>Rhodococcus</taxon>
    </lineage>
</organism>